<sequence length="181" mass="20392">MHVGSQAHGRTLTRAQYSNRCLPEQNGRPPTEAELVAGFDANGNLRELQAGQSLDWDLRNQLSSVRPVVRNDGNDDHERYLYDGGGQRLRKLRSSQTNARTLISEVRYLPGVEIRRHDGTGEILHVINASAGSNSVQVLHWVNQKPDDIANDQVRFSLNDHLQSSALELDQNADLINQEWY</sequence>
<comment type="caution">
    <text evidence="2">The sequence shown here is derived from an EMBL/GenBank/DDBJ whole genome shotgun (WGS) entry which is preliminary data.</text>
</comment>
<organism evidence="2 3">
    <name type="scientific">Pseudomonas fluorescens</name>
    <dbReference type="NCBI Taxonomy" id="294"/>
    <lineage>
        <taxon>Bacteria</taxon>
        <taxon>Pseudomonadati</taxon>
        <taxon>Pseudomonadota</taxon>
        <taxon>Gammaproteobacteria</taxon>
        <taxon>Pseudomonadales</taxon>
        <taxon>Pseudomonadaceae</taxon>
        <taxon>Pseudomonas</taxon>
    </lineage>
</organism>
<dbReference type="AlphaFoldDB" id="A0A0P8XIF1"/>
<evidence type="ECO:0000256" key="1">
    <source>
        <dbReference type="SAM" id="MobiDB-lite"/>
    </source>
</evidence>
<evidence type="ECO:0000313" key="2">
    <source>
        <dbReference type="EMBL" id="KPU59756.1"/>
    </source>
</evidence>
<protein>
    <submittedName>
        <fullName evidence="2">Insecticidal toxin domain protein</fullName>
    </submittedName>
</protein>
<proteinExistence type="predicted"/>
<dbReference type="EMBL" id="LJXB01000074">
    <property type="protein sequence ID" value="KPU59756.1"/>
    <property type="molecule type" value="Genomic_DNA"/>
</dbReference>
<name>A0A0P8XIF1_PSEFL</name>
<dbReference type="Proteomes" id="UP000050349">
    <property type="component" value="Unassembled WGS sequence"/>
</dbReference>
<evidence type="ECO:0000313" key="3">
    <source>
        <dbReference type="Proteomes" id="UP000050349"/>
    </source>
</evidence>
<reference evidence="2 3" key="1">
    <citation type="submission" date="2015-09" db="EMBL/GenBank/DDBJ databases">
        <authorList>
            <person name="Jackson K.R."/>
            <person name="Lunt B.L."/>
            <person name="Fisher J.N.B."/>
            <person name="Gardner A.V."/>
            <person name="Bailey M.E."/>
            <person name="Deus L.M."/>
            <person name="Earl A.S."/>
            <person name="Gibby P.D."/>
            <person name="Hartmann K.A."/>
            <person name="Liu J.E."/>
            <person name="Manci A.M."/>
            <person name="Nielsen D.A."/>
            <person name="Solomon M.B."/>
            <person name="Breakwell D.P."/>
            <person name="Burnett S.H."/>
            <person name="Grose J.H."/>
        </authorList>
    </citation>
    <scope>NUCLEOTIDE SEQUENCE [LARGE SCALE GENOMIC DNA]</scope>
    <source>
        <strain evidence="2 3">S613</strain>
    </source>
</reference>
<dbReference type="PATRIC" id="fig|294.162.peg.2502"/>
<gene>
    <name evidence="2" type="ORF">AN403_3697</name>
</gene>
<feature type="region of interest" description="Disordered" evidence="1">
    <location>
        <begin position="1"/>
        <end position="30"/>
    </location>
</feature>
<dbReference type="Gene3D" id="2.180.10.10">
    <property type="entry name" value="RHS repeat-associated core"/>
    <property type="match status" value="1"/>
</dbReference>
<accession>A0A0P8XIF1</accession>